<organism evidence="2 3">
    <name type="scientific">Rivihabitans pingtungensis</name>
    <dbReference type="NCBI Taxonomy" id="1054498"/>
    <lineage>
        <taxon>Bacteria</taxon>
        <taxon>Pseudomonadati</taxon>
        <taxon>Pseudomonadota</taxon>
        <taxon>Betaproteobacteria</taxon>
        <taxon>Neisseriales</taxon>
        <taxon>Aquaspirillaceae</taxon>
        <taxon>Rivihabitans</taxon>
    </lineage>
</organism>
<reference evidence="2 3" key="1">
    <citation type="submission" date="2018-05" db="EMBL/GenBank/DDBJ databases">
        <title>Genomic Encyclopedia of Type Strains, Phase IV (KMG-IV): sequencing the most valuable type-strain genomes for metagenomic binning, comparative biology and taxonomic classification.</title>
        <authorList>
            <person name="Goeker M."/>
        </authorList>
    </citation>
    <scope>NUCLEOTIDE SEQUENCE [LARGE SCALE GENOMIC DNA]</scope>
    <source>
        <strain evidence="2 3">DSM 29661</strain>
    </source>
</reference>
<gene>
    <name evidence="2" type="ORF">DFR34_11720</name>
</gene>
<dbReference type="RefSeq" id="WP_211309391.1">
    <property type="nucleotide sequence ID" value="NZ_QJKI01000017.1"/>
</dbReference>
<dbReference type="Proteomes" id="UP000247555">
    <property type="component" value="Unassembled WGS sequence"/>
</dbReference>
<sequence>MMPLRILLAACLVSAALPVLATPQVACHYSYGGETHTLRAAPSASPYTVDSVPVGSYFHFRVVLRTRPADLASVEVYTYADRDEDGLALIHQASYPFPPARQPGRQYGFSGRHRVYEPVRDGELSYWCERLS</sequence>
<dbReference type="AlphaFoldDB" id="A0A318KP40"/>
<accession>A0A318KP40</accession>
<feature type="chain" id="PRO_5016283672" evidence="1">
    <location>
        <begin position="22"/>
        <end position="132"/>
    </location>
</feature>
<dbReference type="EMBL" id="QJKI01000017">
    <property type="protein sequence ID" value="PXX77416.1"/>
    <property type="molecule type" value="Genomic_DNA"/>
</dbReference>
<keyword evidence="3" id="KW-1185">Reference proteome</keyword>
<protein>
    <submittedName>
        <fullName evidence="2">Uncharacterized protein</fullName>
    </submittedName>
</protein>
<feature type="signal peptide" evidence="1">
    <location>
        <begin position="1"/>
        <end position="21"/>
    </location>
</feature>
<evidence type="ECO:0000256" key="1">
    <source>
        <dbReference type="SAM" id="SignalP"/>
    </source>
</evidence>
<evidence type="ECO:0000313" key="3">
    <source>
        <dbReference type="Proteomes" id="UP000247555"/>
    </source>
</evidence>
<proteinExistence type="predicted"/>
<comment type="caution">
    <text evidence="2">The sequence shown here is derived from an EMBL/GenBank/DDBJ whole genome shotgun (WGS) entry which is preliminary data.</text>
</comment>
<name>A0A318KP40_9NEIS</name>
<keyword evidence="1" id="KW-0732">Signal</keyword>
<evidence type="ECO:0000313" key="2">
    <source>
        <dbReference type="EMBL" id="PXX77416.1"/>
    </source>
</evidence>